<proteinExistence type="predicted"/>
<dbReference type="EMBL" id="AP012273">
    <property type="protein sequence ID" value="BAO44551.1"/>
    <property type="molecule type" value="Genomic_DNA"/>
</dbReference>
<reference evidence="1 2" key="1">
    <citation type="journal article" date="2014" name="PLoS ONE">
        <title>Physiological and genomic features of a novel sulfur-oxidizing gammaproteobacterium belonging to a previously uncultivated symbiotic lineage isolated from a hydrothermal vent.</title>
        <authorList>
            <person name="Nunoura T."/>
            <person name="Takaki Y."/>
            <person name="Kazama H."/>
            <person name="Kakuta J."/>
            <person name="Shimamura S."/>
            <person name="Makita H."/>
            <person name="Hirai M."/>
            <person name="Miyazaki M."/>
            <person name="Takai K."/>
        </authorList>
    </citation>
    <scope>NUCLEOTIDE SEQUENCE [LARGE SCALE GENOMIC DNA]</scope>
    <source>
        <strain evidence="1 2">Hiromi1</strain>
    </source>
</reference>
<protein>
    <recommendedName>
        <fullName evidence="3">DUF1566 domain-containing protein</fullName>
    </recommendedName>
</protein>
<accession>A0A7U6GIY7</accession>
<evidence type="ECO:0000313" key="2">
    <source>
        <dbReference type="Proteomes" id="UP000031631"/>
    </source>
</evidence>
<dbReference type="KEGG" id="tbn:TBH_C1634"/>
<evidence type="ECO:0008006" key="3">
    <source>
        <dbReference type="Google" id="ProtNLM"/>
    </source>
</evidence>
<sequence>MYERSIRIYSVITDNDKEKNMRIQPLSLLATSALALLLWGGLAQAALHDRGNGLIYDDVLNVTWLQDANLAATETFGVSGIDPDGRFPSCDLGRIWIDAMNAAHYKGINDWQLPDVSPVDGSTSYNHQLSYDGSTDSGFNISAAGSAYPGSQASHLAHLHYQTLGNQGWYDVNGNRNTSACPDDANGCLRNTGPLINMQPGFYLSSFCEQPLGGVPAPVSLTMVFSFRSGQQAEGDVPPAAGQNFYLLPYHPGDVADLSGAKGVPTLSFRVLIILNGLLLMLGAYRLRNSSNC</sequence>
<keyword evidence="2" id="KW-1185">Reference proteome</keyword>
<evidence type="ECO:0000313" key="1">
    <source>
        <dbReference type="EMBL" id="BAO44551.1"/>
    </source>
</evidence>
<organism evidence="1 2">
    <name type="scientific">Thiolapillus brandeum</name>
    <dbReference type="NCBI Taxonomy" id="1076588"/>
    <lineage>
        <taxon>Bacteria</taxon>
        <taxon>Pseudomonadati</taxon>
        <taxon>Pseudomonadota</taxon>
        <taxon>Gammaproteobacteria</taxon>
        <taxon>Chromatiales</taxon>
        <taxon>Sedimenticolaceae</taxon>
        <taxon>Thiolapillus</taxon>
    </lineage>
</organism>
<dbReference type="AlphaFoldDB" id="A0A7U6GIY7"/>
<gene>
    <name evidence="1" type="ORF">TBH_C1634</name>
</gene>
<dbReference type="Proteomes" id="UP000031631">
    <property type="component" value="Chromosome"/>
</dbReference>
<name>A0A7U6GIY7_9GAMM</name>